<gene>
    <name evidence="2" type="ORF">GBK04_29795</name>
</gene>
<keyword evidence="1" id="KW-0732">Signal</keyword>
<evidence type="ECO:0000313" key="2">
    <source>
        <dbReference type="EMBL" id="MPR37407.1"/>
    </source>
</evidence>
<comment type="caution">
    <text evidence="2">The sequence shown here is derived from an EMBL/GenBank/DDBJ whole genome shotgun (WGS) entry which is preliminary data.</text>
</comment>
<name>A0A7C9FG70_9BACT</name>
<dbReference type="EMBL" id="WHLY01000004">
    <property type="protein sequence ID" value="MPR37407.1"/>
    <property type="molecule type" value="Genomic_DNA"/>
</dbReference>
<organism evidence="2 3">
    <name type="scientific">Salmonirosea aquatica</name>
    <dbReference type="NCBI Taxonomy" id="2654236"/>
    <lineage>
        <taxon>Bacteria</taxon>
        <taxon>Pseudomonadati</taxon>
        <taxon>Bacteroidota</taxon>
        <taxon>Cytophagia</taxon>
        <taxon>Cytophagales</taxon>
        <taxon>Spirosomataceae</taxon>
        <taxon>Salmonirosea</taxon>
    </lineage>
</organism>
<accession>A0A7C9FG70</accession>
<dbReference type="RefSeq" id="WP_152766867.1">
    <property type="nucleotide sequence ID" value="NZ_WHLY01000004.1"/>
</dbReference>
<feature type="signal peptide" evidence="1">
    <location>
        <begin position="1"/>
        <end position="23"/>
    </location>
</feature>
<evidence type="ECO:0000313" key="3">
    <source>
        <dbReference type="Proteomes" id="UP000479293"/>
    </source>
</evidence>
<dbReference type="AlphaFoldDB" id="A0A7C9FG70"/>
<dbReference type="PROSITE" id="PS51257">
    <property type="entry name" value="PROKAR_LIPOPROTEIN"/>
    <property type="match status" value="1"/>
</dbReference>
<keyword evidence="3" id="KW-1185">Reference proteome</keyword>
<proteinExistence type="predicted"/>
<reference evidence="2 3" key="1">
    <citation type="submission" date="2019-10" db="EMBL/GenBank/DDBJ databases">
        <title>Draft Genome Sequence of Cytophagaceae sp. SJW1-29.</title>
        <authorList>
            <person name="Choi A."/>
        </authorList>
    </citation>
    <scope>NUCLEOTIDE SEQUENCE [LARGE SCALE GENOMIC DNA]</scope>
    <source>
        <strain evidence="2 3">SJW1-29</strain>
    </source>
</reference>
<sequence>MVIRFKYLSVMMLLMTALFSCNTKDSSEQGEGNGNTEYLGTWKRIPKQGHPVPPDAKVVTFTISEKDGGFFMQYNNGTTYPLKYEAEGNYYYAVTPKGSVPLLFDQGVITINNGFEFKYQKSSGS</sequence>
<feature type="chain" id="PRO_5028936355" description="Lipocalin-like domain-containing protein" evidence="1">
    <location>
        <begin position="24"/>
        <end position="125"/>
    </location>
</feature>
<evidence type="ECO:0008006" key="4">
    <source>
        <dbReference type="Google" id="ProtNLM"/>
    </source>
</evidence>
<evidence type="ECO:0000256" key="1">
    <source>
        <dbReference type="SAM" id="SignalP"/>
    </source>
</evidence>
<protein>
    <recommendedName>
        <fullName evidence="4">Lipocalin-like domain-containing protein</fullName>
    </recommendedName>
</protein>
<dbReference type="Proteomes" id="UP000479293">
    <property type="component" value="Unassembled WGS sequence"/>
</dbReference>